<evidence type="ECO:0000313" key="1">
    <source>
        <dbReference type="EMBL" id="KKN52293.1"/>
    </source>
</evidence>
<comment type="caution">
    <text evidence="1">The sequence shown here is derived from an EMBL/GenBank/DDBJ whole genome shotgun (WGS) entry which is preliminary data.</text>
</comment>
<dbReference type="AlphaFoldDB" id="A0A0F9UFC3"/>
<proteinExistence type="predicted"/>
<dbReference type="Pfam" id="PF13479">
    <property type="entry name" value="AAA_24"/>
    <property type="match status" value="1"/>
</dbReference>
<protein>
    <submittedName>
        <fullName evidence="1">Uncharacterized protein</fullName>
    </submittedName>
</protein>
<accession>A0A0F9UFC3</accession>
<name>A0A0F9UFC3_9ZZZZ</name>
<organism evidence="1">
    <name type="scientific">marine sediment metagenome</name>
    <dbReference type="NCBI Taxonomy" id="412755"/>
    <lineage>
        <taxon>unclassified sequences</taxon>
        <taxon>metagenomes</taxon>
        <taxon>ecological metagenomes</taxon>
    </lineage>
</organism>
<dbReference type="EMBL" id="LAZR01001025">
    <property type="protein sequence ID" value="KKN52293.1"/>
    <property type="molecule type" value="Genomic_DNA"/>
</dbReference>
<reference evidence="1" key="1">
    <citation type="journal article" date="2015" name="Nature">
        <title>Complex archaea that bridge the gap between prokaryotes and eukaryotes.</title>
        <authorList>
            <person name="Spang A."/>
            <person name="Saw J.H."/>
            <person name="Jorgensen S.L."/>
            <person name="Zaremba-Niedzwiedzka K."/>
            <person name="Martijn J."/>
            <person name="Lind A.E."/>
            <person name="van Eijk R."/>
            <person name="Schleper C."/>
            <person name="Guy L."/>
            <person name="Ettema T.J."/>
        </authorList>
    </citation>
    <scope>NUCLEOTIDE SEQUENCE</scope>
</reference>
<sequence>MTLDKKTGFKVADAEIYPRLIVAMQARQKCGKTHQSLTAPGDTAFFNVDVGLEGVVHKFADQKIIYQYDVKVPTEKVEATVEWEAFKIAYYESLADSSIRTVVWDTETEMWELIRMARFGKVTQVMPLQYGPVNSEYSKMIKSAYDARTNLILIRKMKNSYINNVMQKEMVPMGYSGVLGLVQVTLELYKDEGMFCMEIVDCRHDPELDGEVLPGPMCDFKQMAVLIVKGTTVEDWE</sequence>
<gene>
    <name evidence="1" type="ORF">LCGC14_0613880</name>
</gene>